<sequence>MATPESNAKPSNRMARPGIRFDRFDRFDRCLSLLPVVFLFVGMLFANESPRFLAQKTPEKALAVLAKLRGLPMDHPYIRNEMDSISAQLEEERALAANNSGLTPTIFKSVGMSSSASGLLATGVYGIVNIVSCAIFILFVTDSLGRRKSLLWTGIVQGLALFYVGFFLRYSHPQEGSPPGAAGYVAIVAIYIFAAVYQFGWGPVEIPAARMRALQMGMATASQWLFNFVVAKSTLTMFATLGPNGFGTYFLYGSFCVSMVVFAWFFVPETKDMDELFACDNVRGKFIPTRLTRLEAERNAKVGEDKFEHLENA</sequence>
<dbReference type="PANTHER" id="PTHR48022:SF21">
    <property type="entry name" value="QUINATE TRANSPORTER, PUTATIVE (AFU_ORTHOLOGUE AFUA_6G06960)-RELATED"/>
    <property type="match status" value="1"/>
</dbReference>
<dbReference type="InterPro" id="IPR036259">
    <property type="entry name" value="MFS_trans_sf"/>
</dbReference>
<dbReference type="EMBL" id="JAGMUU010000050">
    <property type="protein sequence ID" value="KAH7112608.1"/>
    <property type="molecule type" value="Genomic_DNA"/>
</dbReference>
<feature type="transmembrane region" description="Helical" evidence="5">
    <location>
        <begin position="224"/>
        <end position="243"/>
    </location>
</feature>
<feature type="transmembrane region" description="Helical" evidence="5">
    <location>
        <begin position="249"/>
        <end position="267"/>
    </location>
</feature>
<evidence type="ECO:0000256" key="1">
    <source>
        <dbReference type="ARBA" id="ARBA00004141"/>
    </source>
</evidence>
<evidence type="ECO:0000256" key="5">
    <source>
        <dbReference type="SAM" id="Phobius"/>
    </source>
</evidence>
<evidence type="ECO:0000313" key="6">
    <source>
        <dbReference type="EMBL" id="KAH7112608.1"/>
    </source>
</evidence>
<keyword evidence="2 5" id="KW-0812">Transmembrane</keyword>
<dbReference type="Pfam" id="PF00083">
    <property type="entry name" value="Sugar_tr"/>
    <property type="match status" value="2"/>
</dbReference>
<dbReference type="SUPFAM" id="SSF103473">
    <property type="entry name" value="MFS general substrate transporter"/>
    <property type="match status" value="1"/>
</dbReference>
<keyword evidence="7" id="KW-1185">Reference proteome</keyword>
<proteinExistence type="predicted"/>
<evidence type="ECO:0000256" key="4">
    <source>
        <dbReference type="ARBA" id="ARBA00023136"/>
    </source>
</evidence>
<organism evidence="6 7">
    <name type="scientific">Dactylonectria estremocensis</name>
    <dbReference type="NCBI Taxonomy" id="1079267"/>
    <lineage>
        <taxon>Eukaryota</taxon>
        <taxon>Fungi</taxon>
        <taxon>Dikarya</taxon>
        <taxon>Ascomycota</taxon>
        <taxon>Pezizomycotina</taxon>
        <taxon>Sordariomycetes</taxon>
        <taxon>Hypocreomycetidae</taxon>
        <taxon>Hypocreales</taxon>
        <taxon>Nectriaceae</taxon>
        <taxon>Dactylonectria</taxon>
    </lineage>
</organism>
<evidence type="ECO:0000256" key="3">
    <source>
        <dbReference type="ARBA" id="ARBA00022989"/>
    </source>
</evidence>
<protein>
    <recommendedName>
        <fullName evidence="8">Major facilitator superfamily (MFS) profile domain-containing protein</fullName>
    </recommendedName>
</protein>
<name>A0A9P9I939_9HYPO</name>
<comment type="caution">
    <text evidence="6">The sequence shown here is derived from an EMBL/GenBank/DDBJ whole genome shotgun (WGS) entry which is preliminary data.</text>
</comment>
<keyword evidence="3 5" id="KW-1133">Transmembrane helix</keyword>
<feature type="transmembrane region" description="Helical" evidence="5">
    <location>
        <begin position="118"/>
        <end position="138"/>
    </location>
</feature>
<feature type="transmembrane region" description="Helical" evidence="5">
    <location>
        <begin position="150"/>
        <end position="170"/>
    </location>
</feature>
<evidence type="ECO:0008006" key="8">
    <source>
        <dbReference type="Google" id="ProtNLM"/>
    </source>
</evidence>
<dbReference type="GO" id="GO:0016020">
    <property type="term" value="C:membrane"/>
    <property type="evidence" value="ECO:0007669"/>
    <property type="project" value="UniProtKB-SubCell"/>
</dbReference>
<feature type="transmembrane region" description="Helical" evidence="5">
    <location>
        <begin position="182"/>
        <end position="204"/>
    </location>
</feature>
<dbReference type="InterPro" id="IPR005828">
    <property type="entry name" value="MFS_sugar_transport-like"/>
</dbReference>
<keyword evidence="4 5" id="KW-0472">Membrane</keyword>
<accession>A0A9P9I939</accession>
<dbReference type="GO" id="GO:0005351">
    <property type="term" value="F:carbohydrate:proton symporter activity"/>
    <property type="evidence" value="ECO:0007669"/>
    <property type="project" value="TreeGrafter"/>
</dbReference>
<comment type="subcellular location">
    <subcellularLocation>
        <location evidence="1">Membrane</location>
        <topology evidence="1">Multi-pass membrane protein</topology>
    </subcellularLocation>
</comment>
<dbReference type="Gene3D" id="1.20.1250.20">
    <property type="entry name" value="MFS general substrate transporter like domains"/>
    <property type="match status" value="2"/>
</dbReference>
<reference evidence="6" key="1">
    <citation type="journal article" date="2021" name="Nat. Commun.">
        <title>Genetic determinants of endophytism in the Arabidopsis root mycobiome.</title>
        <authorList>
            <person name="Mesny F."/>
            <person name="Miyauchi S."/>
            <person name="Thiergart T."/>
            <person name="Pickel B."/>
            <person name="Atanasova L."/>
            <person name="Karlsson M."/>
            <person name="Huettel B."/>
            <person name="Barry K.W."/>
            <person name="Haridas S."/>
            <person name="Chen C."/>
            <person name="Bauer D."/>
            <person name="Andreopoulos W."/>
            <person name="Pangilinan J."/>
            <person name="LaButti K."/>
            <person name="Riley R."/>
            <person name="Lipzen A."/>
            <person name="Clum A."/>
            <person name="Drula E."/>
            <person name="Henrissat B."/>
            <person name="Kohler A."/>
            <person name="Grigoriev I.V."/>
            <person name="Martin F.M."/>
            <person name="Hacquard S."/>
        </authorList>
    </citation>
    <scope>NUCLEOTIDE SEQUENCE</scope>
    <source>
        <strain evidence="6">MPI-CAGE-AT-0021</strain>
    </source>
</reference>
<gene>
    <name evidence="6" type="ORF">B0J13DRAFT_534048</name>
</gene>
<dbReference type="InterPro" id="IPR050360">
    <property type="entry name" value="MFS_Sugar_Transporters"/>
</dbReference>
<dbReference type="Proteomes" id="UP000717696">
    <property type="component" value="Unassembled WGS sequence"/>
</dbReference>
<dbReference type="PANTHER" id="PTHR48022">
    <property type="entry name" value="PLASTIDIC GLUCOSE TRANSPORTER 4"/>
    <property type="match status" value="1"/>
</dbReference>
<dbReference type="OrthoDB" id="8120565at2759"/>
<evidence type="ECO:0000313" key="7">
    <source>
        <dbReference type="Proteomes" id="UP000717696"/>
    </source>
</evidence>
<dbReference type="AlphaFoldDB" id="A0A9P9I939"/>
<evidence type="ECO:0000256" key="2">
    <source>
        <dbReference type="ARBA" id="ARBA00022692"/>
    </source>
</evidence>